<dbReference type="AlphaFoldDB" id="A0A2J6QX58"/>
<keyword evidence="1" id="KW-1133">Transmembrane helix</keyword>
<sequence>MNRAITLVVAIATLTSNVVSSILFAQLPDDTYHLASNFSWYLHFANVLSVFGFIGALRQHALSIALFSNYLIFDTILCAIPRFLLVTLLQDLSATICTPPSFTYHPQSAQSLPTLSLPPPQTESPFSWGLGESWSEESCYKMVSLAELAMAAGVIAATLLQFVGALMVREYAKALWLREVRQEFRTVASVERVSLCEKRGLPVVFEEEEMGEKCS</sequence>
<evidence type="ECO:0000313" key="2">
    <source>
        <dbReference type="EMBL" id="PMD30842.1"/>
    </source>
</evidence>
<organism evidence="2 3">
    <name type="scientific">Hyaloscypha variabilis (strain UAMH 11265 / GT02V1 / F)</name>
    <name type="common">Meliniomyces variabilis</name>
    <dbReference type="NCBI Taxonomy" id="1149755"/>
    <lineage>
        <taxon>Eukaryota</taxon>
        <taxon>Fungi</taxon>
        <taxon>Dikarya</taxon>
        <taxon>Ascomycota</taxon>
        <taxon>Pezizomycotina</taxon>
        <taxon>Leotiomycetes</taxon>
        <taxon>Helotiales</taxon>
        <taxon>Hyaloscyphaceae</taxon>
        <taxon>Hyaloscypha</taxon>
        <taxon>Hyaloscypha variabilis</taxon>
    </lineage>
</organism>
<feature type="transmembrane region" description="Helical" evidence="1">
    <location>
        <begin position="148"/>
        <end position="168"/>
    </location>
</feature>
<evidence type="ECO:0000256" key="1">
    <source>
        <dbReference type="SAM" id="Phobius"/>
    </source>
</evidence>
<feature type="transmembrane region" description="Helical" evidence="1">
    <location>
        <begin position="40"/>
        <end position="57"/>
    </location>
</feature>
<evidence type="ECO:0000313" key="3">
    <source>
        <dbReference type="Proteomes" id="UP000235786"/>
    </source>
</evidence>
<keyword evidence="1" id="KW-0812">Transmembrane</keyword>
<dbReference type="Proteomes" id="UP000235786">
    <property type="component" value="Unassembled WGS sequence"/>
</dbReference>
<accession>A0A2J6QX58</accession>
<feature type="transmembrane region" description="Helical" evidence="1">
    <location>
        <begin position="64"/>
        <end position="84"/>
    </location>
</feature>
<dbReference type="OrthoDB" id="5392605at2759"/>
<keyword evidence="1" id="KW-0472">Membrane</keyword>
<reference evidence="2 3" key="1">
    <citation type="submission" date="2016-04" db="EMBL/GenBank/DDBJ databases">
        <title>A degradative enzymes factory behind the ericoid mycorrhizal symbiosis.</title>
        <authorList>
            <consortium name="DOE Joint Genome Institute"/>
            <person name="Martino E."/>
            <person name="Morin E."/>
            <person name="Grelet G."/>
            <person name="Kuo A."/>
            <person name="Kohler A."/>
            <person name="Daghino S."/>
            <person name="Barry K."/>
            <person name="Choi C."/>
            <person name="Cichocki N."/>
            <person name="Clum A."/>
            <person name="Copeland A."/>
            <person name="Hainaut M."/>
            <person name="Haridas S."/>
            <person name="Labutti K."/>
            <person name="Lindquist E."/>
            <person name="Lipzen A."/>
            <person name="Khouja H.-R."/>
            <person name="Murat C."/>
            <person name="Ohm R."/>
            <person name="Olson A."/>
            <person name="Spatafora J."/>
            <person name="Veneault-Fourrey C."/>
            <person name="Henrissat B."/>
            <person name="Grigoriev I."/>
            <person name="Martin F."/>
            <person name="Perotto S."/>
        </authorList>
    </citation>
    <scope>NUCLEOTIDE SEQUENCE [LARGE SCALE GENOMIC DNA]</scope>
    <source>
        <strain evidence="2 3">F</strain>
    </source>
</reference>
<keyword evidence="3" id="KW-1185">Reference proteome</keyword>
<dbReference type="STRING" id="1149755.A0A2J6QX58"/>
<dbReference type="EMBL" id="KZ613965">
    <property type="protein sequence ID" value="PMD30842.1"/>
    <property type="molecule type" value="Genomic_DNA"/>
</dbReference>
<gene>
    <name evidence="2" type="ORF">L207DRAFT_443215</name>
</gene>
<proteinExistence type="predicted"/>
<name>A0A2J6QX58_HYAVF</name>
<protein>
    <submittedName>
        <fullName evidence="2">Uncharacterized protein</fullName>
    </submittedName>
</protein>